<dbReference type="EMBL" id="JAYMRP010000004">
    <property type="protein sequence ID" value="MFB8772499.1"/>
    <property type="molecule type" value="Genomic_DNA"/>
</dbReference>
<dbReference type="PROSITE" id="PS51318">
    <property type="entry name" value="TAT"/>
    <property type="match status" value="1"/>
</dbReference>
<keyword evidence="1" id="KW-0732">Signal</keyword>
<evidence type="ECO:0000256" key="1">
    <source>
        <dbReference type="SAM" id="SignalP"/>
    </source>
</evidence>
<evidence type="ECO:0000313" key="2">
    <source>
        <dbReference type="EMBL" id="MFB8772499.1"/>
    </source>
</evidence>
<organism evidence="2 3">
    <name type="scientific">Streptomyces broussonetiae</name>
    <dbReference type="NCBI Taxonomy" id="2686304"/>
    <lineage>
        <taxon>Bacteria</taxon>
        <taxon>Bacillati</taxon>
        <taxon>Actinomycetota</taxon>
        <taxon>Actinomycetes</taxon>
        <taxon>Kitasatosporales</taxon>
        <taxon>Streptomycetaceae</taxon>
        <taxon>Streptomyces</taxon>
    </lineage>
</organism>
<dbReference type="InterPro" id="IPR006311">
    <property type="entry name" value="TAT_signal"/>
</dbReference>
<protein>
    <submittedName>
        <fullName evidence="2">M15 family metallopeptidase</fullName>
    </submittedName>
</protein>
<feature type="signal peptide" evidence="1">
    <location>
        <begin position="1"/>
        <end position="32"/>
    </location>
</feature>
<feature type="chain" id="PRO_5046711862" evidence="1">
    <location>
        <begin position="33"/>
        <end position="224"/>
    </location>
</feature>
<evidence type="ECO:0000313" key="3">
    <source>
        <dbReference type="Proteomes" id="UP001585080"/>
    </source>
</evidence>
<dbReference type="RefSeq" id="WP_376731441.1">
    <property type="nucleotide sequence ID" value="NZ_JAYMRP010000004.1"/>
</dbReference>
<keyword evidence="3" id="KW-1185">Reference proteome</keyword>
<gene>
    <name evidence="2" type="ORF">VSS16_07085</name>
</gene>
<reference evidence="2 3" key="1">
    <citation type="submission" date="2024-01" db="EMBL/GenBank/DDBJ databases">
        <title>Genome mining of biosynthetic gene clusters to explore secondary metabolites of Streptomyces sp.</title>
        <authorList>
            <person name="Baig A."/>
            <person name="Ajitkumar Shintre N."/>
            <person name="Kumar H."/>
            <person name="Anbarasu A."/>
            <person name="Ramaiah S."/>
        </authorList>
    </citation>
    <scope>NUCLEOTIDE SEQUENCE [LARGE SCALE GENOMIC DNA]</scope>
    <source>
        <strain evidence="2 3">A57</strain>
    </source>
</reference>
<comment type="caution">
    <text evidence="2">The sequence shown here is derived from an EMBL/GenBank/DDBJ whole genome shotgun (WGS) entry which is preliminary data.</text>
</comment>
<name>A0ABV5E6Q3_9ACTN</name>
<accession>A0ABV5E6Q3</accession>
<sequence length="224" mass="23928">MIRTALSRRSFVGASAGVVGALSLTTVGEAAAAPAPAPAAGRTWTRDRSANGWEVLTTATSFRIEGSGYRVQLAEGDAATVLLHVARRFHYEIDQLRSGDVHGWSDDRKVTADYESNHLSGTAVAIRPLAYPVGSRGNLYPNELVVVRDILTELDGVVVWGGDFATPKESHFEIAVPPGHPRLKGVARKIRGWEAGPGNEGAGAVDAFDAERRSAARAFQRRNG</sequence>
<proteinExistence type="predicted"/>
<dbReference type="Proteomes" id="UP001585080">
    <property type="component" value="Unassembled WGS sequence"/>
</dbReference>